<dbReference type="PANTHER" id="PTHR45947">
    <property type="entry name" value="SULFOQUINOVOSYL TRANSFERASE SQD2"/>
    <property type="match status" value="1"/>
</dbReference>
<evidence type="ECO:0000259" key="2">
    <source>
        <dbReference type="Pfam" id="PF13579"/>
    </source>
</evidence>
<dbReference type="Proteomes" id="UP000199308">
    <property type="component" value="Unassembled WGS sequence"/>
</dbReference>
<reference evidence="3 4" key="1">
    <citation type="submission" date="2016-10" db="EMBL/GenBank/DDBJ databases">
        <authorList>
            <person name="de Groot N.N."/>
        </authorList>
    </citation>
    <scope>NUCLEOTIDE SEQUENCE [LARGE SCALE GENOMIC DNA]</scope>
    <source>
        <strain evidence="3 4">DSM 19706</strain>
    </source>
</reference>
<evidence type="ECO:0000313" key="3">
    <source>
        <dbReference type="EMBL" id="SES62781.1"/>
    </source>
</evidence>
<dbReference type="AlphaFoldDB" id="A0A1H9Y240"/>
<feature type="domain" description="Glycosyltransferase subfamily 4-like N-terminal" evidence="2">
    <location>
        <begin position="20"/>
        <end position="193"/>
    </location>
</feature>
<accession>A0A1H9Y240</accession>
<dbReference type="PANTHER" id="PTHR45947:SF3">
    <property type="entry name" value="SULFOQUINOVOSYL TRANSFERASE SQD2"/>
    <property type="match status" value="1"/>
</dbReference>
<sequence>MKITYLHQYFCTPNSNGGIRSYEMATRLAAKGEDVTLVTSSAFIENEFDLQKGWNELSVSGVKVWAYKQAYSNEMSFTQRLKAFILFAYHSYKKSAETKADIVFATSTPLTIALPAVLASKKRKIPLVFEVRDLWPEAPIAIGALKHPILIWLAKKLEAWAYKHSTQIIALSPGMSEGVKAVDSRAKVTTIPNAADIKLFESFTDTLPNFITEEPSLERRKILTYTGTFGEVNNLTYLINLAEQLKAIDSNVAIVLIGKGKERGYLEKLALDKQVLNEYFYIFNPVQKRELADVLKHSDMMISTVKPIPELWKNSANKFFDALAAGKPIAINHGGWQADLIQNEKLGIVLSSNKPEDAAHLLHDSMNDKDLLKALGNNAKRLAVDKFSRDILFEKFHQALKKAAEK</sequence>
<dbReference type="GO" id="GO:0016758">
    <property type="term" value="F:hexosyltransferase activity"/>
    <property type="evidence" value="ECO:0007669"/>
    <property type="project" value="TreeGrafter"/>
</dbReference>
<dbReference type="InterPro" id="IPR050194">
    <property type="entry name" value="Glycosyltransferase_grp1"/>
</dbReference>
<keyword evidence="3" id="KW-0808">Transferase</keyword>
<name>A0A1H9Y240_THASX</name>
<dbReference type="Pfam" id="PF00534">
    <property type="entry name" value="Glycos_transf_1"/>
    <property type="match status" value="1"/>
</dbReference>
<dbReference type="SUPFAM" id="SSF53756">
    <property type="entry name" value="UDP-Glycosyltransferase/glycogen phosphorylase"/>
    <property type="match status" value="1"/>
</dbReference>
<proteinExistence type="predicted"/>
<dbReference type="Pfam" id="PF13579">
    <property type="entry name" value="Glyco_trans_4_4"/>
    <property type="match status" value="1"/>
</dbReference>
<dbReference type="InterPro" id="IPR028098">
    <property type="entry name" value="Glyco_trans_4-like_N"/>
</dbReference>
<evidence type="ECO:0000313" key="4">
    <source>
        <dbReference type="Proteomes" id="UP000199308"/>
    </source>
</evidence>
<feature type="domain" description="Glycosyl transferase family 1" evidence="1">
    <location>
        <begin position="215"/>
        <end position="381"/>
    </location>
</feature>
<dbReference type="InterPro" id="IPR001296">
    <property type="entry name" value="Glyco_trans_1"/>
</dbReference>
<organism evidence="3 4">
    <name type="scientific">Thalassotalea agarivorans</name>
    <name type="common">Thalassomonas agarivorans</name>
    <dbReference type="NCBI Taxonomy" id="349064"/>
    <lineage>
        <taxon>Bacteria</taxon>
        <taxon>Pseudomonadati</taxon>
        <taxon>Pseudomonadota</taxon>
        <taxon>Gammaproteobacteria</taxon>
        <taxon>Alteromonadales</taxon>
        <taxon>Colwelliaceae</taxon>
        <taxon>Thalassotalea</taxon>
    </lineage>
</organism>
<dbReference type="Gene3D" id="3.40.50.2000">
    <property type="entry name" value="Glycogen Phosphorylase B"/>
    <property type="match status" value="2"/>
</dbReference>
<dbReference type="CDD" id="cd03794">
    <property type="entry name" value="GT4_WbuB-like"/>
    <property type="match status" value="1"/>
</dbReference>
<keyword evidence="4" id="KW-1185">Reference proteome</keyword>
<protein>
    <submittedName>
        <fullName evidence="3">Glycosyltransferase involved in cell wall bisynthesis</fullName>
    </submittedName>
</protein>
<dbReference type="STRING" id="349064.SAMN05660429_00031"/>
<evidence type="ECO:0000259" key="1">
    <source>
        <dbReference type="Pfam" id="PF00534"/>
    </source>
</evidence>
<gene>
    <name evidence="3" type="ORF">SAMN05660429_00031</name>
</gene>
<dbReference type="EMBL" id="FOHK01000001">
    <property type="protein sequence ID" value="SES62781.1"/>
    <property type="molecule type" value="Genomic_DNA"/>
</dbReference>
<dbReference type="OrthoDB" id="9787293at2"/>